<dbReference type="Proteomes" id="UP001153269">
    <property type="component" value="Unassembled WGS sequence"/>
</dbReference>
<protein>
    <submittedName>
        <fullName evidence="2">Uncharacterized protein</fullName>
    </submittedName>
</protein>
<reference evidence="2" key="1">
    <citation type="submission" date="2020-03" db="EMBL/GenBank/DDBJ databases">
        <authorList>
            <person name="Weist P."/>
        </authorList>
    </citation>
    <scope>NUCLEOTIDE SEQUENCE</scope>
</reference>
<dbReference type="EMBL" id="CADEAL010004512">
    <property type="protein sequence ID" value="CAB1461154.1"/>
    <property type="molecule type" value="Genomic_DNA"/>
</dbReference>
<name>A0A9N7W3D2_PLEPL</name>
<keyword evidence="3" id="KW-1185">Reference proteome</keyword>
<dbReference type="AlphaFoldDB" id="A0A9N7W3D2"/>
<feature type="region of interest" description="Disordered" evidence="1">
    <location>
        <begin position="1"/>
        <end position="45"/>
    </location>
</feature>
<evidence type="ECO:0000313" key="2">
    <source>
        <dbReference type="EMBL" id="CAB1461154.1"/>
    </source>
</evidence>
<proteinExistence type="predicted"/>
<organism evidence="2 3">
    <name type="scientific">Pleuronectes platessa</name>
    <name type="common">European plaice</name>
    <dbReference type="NCBI Taxonomy" id="8262"/>
    <lineage>
        <taxon>Eukaryota</taxon>
        <taxon>Metazoa</taxon>
        <taxon>Chordata</taxon>
        <taxon>Craniata</taxon>
        <taxon>Vertebrata</taxon>
        <taxon>Euteleostomi</taxon>
        <taxon>Actinopterygii</taxon>
        <taxon>Neopterygii</taxon>
        <taxon>Teleostei</taxon>
        <taxon>Neoteleostei</taxon>
        <taxon>Acanthomorphata</taxon>
        <taxon>Carangaria</taxon>
        <taxon>Pleuronectiformes</taxon>
        <taxon>Pleuronectoidei</taxon>
        <taxon>Pleuronectidae</taxon>
        <taxon>Pleuronectes</taxon>
    </lineage>
</organism>
<evidence type="ECO:0000256" key="1">
    <source>
        <dbReference type="SAM" id="MobiDB-lite"/>
    </source>
</evidence>
<feature type="compositionally biased region" description="Polar residues" evidence="1">
    <location>
        <begin position="33"/>
        <end position="45"/>
    </location>
</feature>
<comment type="caution">
    <text evidence="2">The sequence shown here is derived from an EMBL/GenBank/DDBJ whole genome shotgun (WGS) entry which is preliminary data.</text>
</comment>
<evidence type="ECO:0000313" key="3">
    <source>
        <dbReference type="Proteomes" id="UP001153269"/>
    </source>
</evidence>
<accession>A0A9N7W3D2</accession>
<gene>
    <name evidence="2" type="ORF">PLEPLA_LOCUS49029</name>
</gene>
<sequence>MAAAADGRGHLKRNPLEKVQIRFSGVPPEFKSENGSSDVRSTTWQRLSPHGLIPDLSVRHRKNKKSICPVEEARPTPQLRSNSSMWNQETDIGGGARVHKRPDVPLPDVPLPSQASQLFLVDLQESPGQMGCVVTPGPGLRPLAVVCHTSVFHDVSFPENPSVKPPLSVKLRSITGVVALQHRGAGFDKDVMVRHSR</sequence>